<evidence type="ECO:0000256" key="2">
    <source>
        <dbReference type="SAM" id="MobiDB-lite"/>
    </source>
</evidence>
<keyword evidence="3" id="KW-1133">Transmembrane helix</keyword>
<dbReference type="Gene3D" id="3.30.70.2390">
    <property type="match status" value="1"/>
</dbReference>
<dbReference type="EMBL" id="BSBI01000019">
    <property type="protein sequence ID" value="GLF99239.1"/>
    <property type="molecule type" value="Genomic_DNA"/>
</dbReference>
<dbReference type="InterPro" id="IPR050922">
    <property type="entry name" value="LytR/CpsA/Psr_CW_biosynth"/>
</dbReference>
<keyword evidence="3" id="KW-0472">Membrane</keyword>
<feature type="transmembrane region" description="Helical" evidence="3">
    <location>
        <begin position="92"/>
        <end position="115"/>
    </location>
</feature>
<dbReference type="Proteomes" id="UP001291653">
    <property type="component" value="Unassembled WGS sequence"/>
</dbReference>
<comment type="caution">
    <text evidence="6">The sequence shown here is derived from an EMBL/GenBank/DDBJ whole genome shotgun (WGS) entry which is preliminary data.</text>
</comment>
<dbReference type="Gene3D" id="3.40.630.190">
    <property type="entry name" value="LCP protein"/>
    <property type="match status" value="1"/>
</dbReference>
<evidence type="ECO:0000259" key="4">
    <source>
        <dbReference type="Pfam" id="PF03816"/>
    </source>
</evidence>
<keyword evidence="7" id="KW-1185">Reference proteome</keyword>
<dbReference type="PANTHER" id="PTHR33392:SF6">
    <property type="entry name" value="POLYISOPRENYL-TEICHOIC ACID--PEPTIDOGLYCAN TEICHOIC ACID TRANSFERASE TAGU"/>
    <property type="match status" value="1"/>
</dbReference>
<sequence>MGQRSVHGEGIPDGLPGSPGPGHHGERGPAEGPAESAPLPGPRAGRRADRGRPPGRGRGRQDPPGAGGSRRAKGRGAPRGGARRGRKGRSRVLRWIALALSVAVLATGAAGYLYYEHLNSKIKKDRLNLGQKMPGHQANAAGQTPLNILVIGSDARDNKENQKLGGAKETFDKAPLADVQMLVHLSADRSNISVVTMPRDTMLTIPECTDPKTGRTHPANAWIQTNESLGRGGAGCTVATWFELTGITIDHFMMLDFTGVVSMADAIGGVEVCVQDSIHSRTRTGEGSGLKLPKGDNIVKGEDALKWLRTRYGFGDGTDLYRARAQHMYMGSMVRQLRKEAKLTDPNKLRKLAEAAIGALTVDDRIDTVTDLLKIGDALKGVPPERMTMLTMPNEYSTRPGFTGKVIPKPGEAEQLFRMIREDIPLDGKGVKKKKKPAETVSRDPAAAPAEIAVSVRNGTDGDGMLRQKGRAAEVSGLLQAKGYTRAAADATADPRKTTAVLYSNAELEGDAQAVARALGIPLKSVKKSAEVTGVQLTVGADWRLGTAFPKPVADDAPPKSSTLVRADKKDCMPIQPGFTW</sequence>
<keyword evidence="3" id="KW-0812">Transmembrane</keyword>
<accession>A0ABQ5P9H4</accession>
<reference evidence="6 7" key="1">
    <citation type="submission" date="2022-10" db="EMBL/GenBank/DDBJ databases">
        <title>Draft genome sequence of Streptomyces sp. YSPA8.</title>
        <authorList>
            <person name="Moriuchi R."/>
            <person name="Dohra H."/>
            <person name="Yamamura H."/>
            <person name="Kodani S."/>
        </authorList>
    </citation>
    <scope>NUCLEOTIDE SEQUENCE [LARGE SCALE GENOMIC DNA]</scope>
    <source>
        <strain evidence="6 7">YSPA8</strain>
    </source>
</reference>
<dbReference type="Pfam" id="PF13399">
    <property type="entry name" value="LytR_C"/>
    <property type="match status" value="1"/>
</dbReference>
<proteinExistence type="inferred from homology"/>
<organism evidence="6 7">
    <name type="scientific">Streptomyces yaizuensis</name>
    <dbReference type="NCBI Taxonomy" id="2989713"/>
    <lineage>
        <taxon>Bacteria</taxon>
        <taxon>Bacillati</taxon>
        <taxon>Actinomycetota</taxon>
        <taxon>Actinomycetes</taxon>
        <taxon>Kitasatosporales</taxon>
        <taxon>Streptomycetaceae</taxon>
        <taxon>Streptomyces</taxon>
    </lineage>
</organism>
<dbReference type="InterPro" id="IPR027381">
    <property type="entry name" value="LytR/CpsA/Psr_C"/>
</dbReference>
<dbReference type="PANTHER" id="PTHR33392">
    <property type="entry name" value="POLYISOPRENYL-TEICHOIC ACID--PEPTIDOGLYCAN TEICHOIC ACID TRANSFERASE TAGU"/>
    <property type="match status" value="1"/>
</dbReference>
<feature type="domain" description="LytR/CpsA/Psr regulator C-terminal" evidence="5">
    <location>
        <begin position="452"/>
        <end position="543"/>
    </location>
</feature>
<evidence type="ECO:0000313" key="6">
    <source>
        <dbReference type="EMBL" id="GLF99239.1"/>
    </source>
</evidence>
<dbReference type="Pfam" id="PF03816">
    <property type="entry name" value="LytR_cpsA_psr"/>
    <property type="match status" value="1"/>
</dbReference>
<evidence type="ECO:0000256" key="3">
    <source>
        <dbReference type="SAM" id="Phobius"/>
    </source>
</evidence>
<dbReference type="InterPro" id="IPR004474">
    <property type="entry name" value="LytR_CpsA_psr"/>
</dbReference>
<feature type="domain" description="Cell envelope-related transcriptional attenuator" evidence="4">
    <location>
        <begin position="177"/>
        <end position="338"/>
    </location>
</feature>
<feature type="region of interest" description="Disordered" evidence="2">
    <location>
        <begin position="1"/>
        <end position="88"/>
    </location>
</feature>
<name>A0ABQ5P9H4_9ACTN</name>
<comment type="similarity">
    <text evidence="1">Belongs to the LytR/CpsA/Psr (LCP) family.</text>
</comment>
<evidence type="ECO:0000259" key="5">
    <source>
        <dbReference type="Pfam" id="PF13399"/>
    </source>
</evidence>
<evidence type="ECO:0000313" key="7">
    <source>
        <dbReference type="Proteomes" id="UP001291653"/>
    </source>
</evidence>
<protein>
    <submittedName>
        <fullName evidence="6">LCP family protein</fullName>
    </submittedName>
</protein>
<dbReference type="RefSeq" id="WP_323451188.1">
    <property type="nucleotide sequence ID" value="NZ_BSBI01000019.1"/>
</dbReference>
<feature type="compositionally biased region" description="Basic residues" evidence="2">
    <location>
        <begin position="70"/>
        <end position="88"/>
    </location>
</feature>
<gene>
    <name evidence="6" type="ORF">SYYSPA8_33100</name>
</gene>
<dbReference type="NCBIfam" id="TIGR00350">
    <property type="entry name" value="lytR_cpsA_psr"/>
    <property type="match status" value="1"/>
</dbReference>
<evidence type="ECO:0000256" key="1">
    <source>
        <dbReference type="ARBA" id="ARBA00006068"/>
    </source>
</evidence>